<dbReference type="InterPro" id="IPR036291">
    <property type="entry name" value="NAD(P)-bd_dom_sf"/>
</dbReference>
<accession>A0ABV6YTI7</accession>
<evidence type="ECO:0000313" key="3">
    <source>
        <dbReference type="EMBL" id="MFC1849406.1"/>
    </source>
</evidence>
<sequence>MTKPLSLVTGACGFIGSHMIEVLQRAGHNIIATDLAAAYQKDDPKIGRFPGVLKKLGVTFQPSDMTRPETLKPLVKGVDYVFHLAAVFNYSAPWHVLDRVNVQGTRDFCHLLREEKSLKHFILWGAGGVYGPVDPDMLPITEDMAPAPPNNYLKSKWQQEYLVMEMNRTSGFPFSSIRPTTVYGPRGVYGGGQMLLDVARLKVSIAPINLSGCLPFVHVEDVCRAALHLALIEESKGEIYHLNDDSKMSLFEYLQFMARENGNYFIPAPPIYLPPFKYLLLNVARILRPLAQLTGISSKFEADSVAYLGLDVTYSNEKLKKTGYSLVYPDARDGIRDTLKWYRKEGWL</sequence>
<protein>
    <submittedName>
        <fullName evidence="3">NAD-dependent epimerase/dehydratase family protein</fullName>
    </submittedName>
</protein>
<dbReference type="Gene3D" id="3.40.50.720">
    <property type="entry name" value="NAD(P)-binding Rossmann-like Domain"/>
    <property type="match status" value="1"/>
</dbReference>
<evidence type="ECO:0000259" key="2">
    <source>
        <dbReference type="Pfam" id="PF01370"/>
    </source>
</evidence>
<dbReference type="SUPFAM" id="SSF51735">
    <property type="entry name" value="NAD(P)-binding Rossmann-fold domains"/>
    <property type="match status" value="1"/>
</dbReference>
<dbReference type="EMBL" id="JBHPBY010000037">
    <property type="protein sequence ID" value="MFC1849406.1"/>
    <property type="molecule type" value="Genomic_DNA"/>
</dbReference>
<keyword evidence="4" id="KW-1185">Reference proteome</keyword>
<feature type="domain" description="NAD-dependent epimerase/dehydratase" evidence="2">
    <location>
        <begin position="7"/>
        <end position="240"/>
    </location>
</feature>
<organism evidence="3 4">
    <name type="scientific">candidate division CSSED10-310 bacterium</name>
    <dbReference type="NCBI Taxonomy" id="2855610"/>
    <lineage>
        <taxon>Bacteria</taxon>
        <taxon>Bacteria division CSSED10-310</taxon>
    </lineage>
</organism>
<evidence type="ECO:0000256" key="1">
    <source>
        <dbReference type="ARBA" id="ARBA00007637"/>
    </source>
</evidence>
<comment type="similarity">
    <text evidence="1">Belongs to the NAD(P)-dependent epimerase/dehydratase family.</text>
</comment>
<evidence type="ECO:0000313" key="4">
    <source>
        <dbReference type="Proteomes" id="UP001594351"/>
    </source>
</evidence>
<dbReference type="InterPro" id="IPR001509">
    <property type="entry name" value="Epimerase_deHydtase"/>
</dbReference>
<comment type="caution">
    <text evidence="3">The sequence shown here is derived from an EMBL/GenBank/DDBJ whole genome shotgun (WGS) entry which is preliminary data.</text>
</comment>
<reference evidence="3 4" key="1">
    <citation type="submission" date="2024-09" db="EMBL/GenBank/DDBJ databases">
        <title>Laminarin stimulates single cell rates of sulfate reduction while oxygen inhibits transcriptomic activity in coastal marine sediment.</title>
        <authorList>
            <person name="Lindsay M."/>
            <person name="Orcutt B."/>
            <person name="Emerson D."/>
            <person name="Stepanauskas R."/>
            <person name="D'Angelo T."/>
        </authorList>
    </citation>
    <scope>NUCLEOTIDE SEQUENCE [LARGE SCALE GENOMIC DNA]</scope>
    <source>
        <strain evidence="3">SAG AM-311-K15</strain>
    </source>
</reference>
<dbReference type="Proteomes" id="UP001594351">
    <property type="component" value="Unassembled WGS sequence"/>
</dbReference>
<proteinExistence type="inferred from homology"/>
<name>A0ABV6YTI7_UNCC1</name>
<gene>
    <name evidence="3" type="ORF">ACFL27_04270</name>
</gene>
<dbReference type="PANTHER" id="PTHR43000">
    <property type="entry name" value="DTDP-D-GLUCOSE 4,6-DEHYDRATASE-RELATED"/>
    <property type="match status" value="1"/>
</dbReference>
<dbReference type="Pfam" id="PF01370">
    <property type="entry name" value="Epimerase"/>
    <property type="match status" value="1"/>
</dbReference>